<dbReference type="eggNOG" id="ENOG5030QFQ">
    <property type="taxonomic scope" value="Bacteria"/>
</dbReference>
<dbReference type="OrthoDB" id="9760225at2"/>
<gene>
    <name evidence="3" type="ordered locus">CAP2UW1_0431</name>
</gene>
<dbReference type="STRING" id="522306.CAP2UW1_0431"/>
<feature type="chain" id="PRO_5002982751" description="Protochlamydia outer membrane protein domain-containing protein" evidence="1">
    <location>
        <begin position="24"/>
        <end position="366"/>
    </location>
</feature>
<dbReference type="InterPro" id="IPR053724">
    <property type="entry name" value="OMP_A26_sf"/>
</dbReference>
<dbReference type="TCDB" id="1.B.72.1.3">
    <property type="family name" value="the protochlamydial outer membrane porin (poms/t) family"/>
</dbReference>
<reference evidence="3" key="2">
    <citation type="submission" date="2009-09" db="EMBL/GenBank/DDBJ databases">
        <title>Complete sequence of chromosome of Candidatus Accumulibacter phosphatis clade IIA str. UW-1.</title>
        <authorList>
            <consortium name="US DOE Joint Genome Institute"/>
            <person name="Martin H.G."/>
            <person name="Ivanova N."/>
            <person name="Kunin V."/>
            <person name="Warnecke F."/>
            <person name="Barry K."/>
            <person name="He S."/>
            <person name="Salamov A."/>
            <person name="Szeto E."/>
            <person name="Dalin E."/>
            <person name="Pangilinan J.L."/>
            <person name="Lapidus A."/>
            <person name="Lowry S."/>
            <person name="Kyrpides N.C."/>
            <person name="McMahon K.D."/>
            <person name="Hugenholtz P."/>
        </authorList>
    </citation>
    <scope>NUCLEOTIDE SEQUENCE [LARGE SCALE GENOMIC DNA]</scope>
    <source>
        <strain evidence="3">UW-1</strain>
    </source>
</reference>
<dbReference type="HOGENOM" id="CLU_064442_0_0_4"/>
<dbReference type="AlphaFoldDB" id="C7RKW0"/>
<feature type="signal peptide" evidence="1">
    <location>
        <begin position="1"/>
        <end position="23"/>
    </location>
</feature>
<proteinExistence type="predicted"/>
<dbReference type="Gene3D" id="2.40.128.90">
    <property type="entry name" value="OMPT-like"/>
    <property type="match status" value="1"/>
</dbReference>
<accession>C7RKW0</accession>
<dbReference type="InterPro" id="IPR035163">
    <property type="entry name" value="Pom"/>
</dbReference>
<keyword evidence="1" id="KW-0732">Signal</keyword>
<dbReference type="Pfam" id="PF17251">
    <property type="entry name" value="Pom"/>
    <property type="match status" value="1"/>
</dbReference>
<sequence length="366" mass="40091" precursor="true">MKTPHLGAWRVVVALLVSPPALADLFASGSMVVFTADGQREIALAPAPAPTLTVFTPDGTRAVTIDADWPRIQGNGYLNLSAGYRHDKLSFNIAADRRGGATPNVLSELTWEIPAAELRLGGGWTHASGFTAKAYLAYARASSAGKVQDSDYALNDRQGEFSRSYADPRDSRMLDASFGAGWRFPVGGLSSITPMLGIARQESELRSRQGRQVLWDSDQAKRVGIAGSVPLGEFAGLDSSYQPVWESVWVGLDGEFRPSERLSLRGGVKQHWFRYQAEADWNLRDDLSHPVSFRHQGEGTGWQAEVAADWLVVPGHKLTVNLSGGKFTLQDGSDTTYFRNGRSVELRLNEVISDTWSARLGYQIDY</sequence>
<dbReference type="KEGG" id="app:CAP2UW1_0431"/>
<dbReference type="InterPro" id="IPR020080">
    <property type="entry name" value="OM_adhesin/peptidase_omptin"/>
</dbReference>
<feature type="domain" description="Protochlamydia outer membrane protein" evidence="2">
    <location>
        <begin position="80"/>
        <end position="351"/>
    </location>
</feature>
<dbReference type="GO" id="GO:0004190">
    <property type="term" value="F:aspartic-type endopeptidase activity"/>
    <property type="evidence" value="ECO:0007669"/>
    <property type="project" value="InterPro"/>
</dbReference>
<dbReference type="SUPFAM" id="SSF69917">
    <property type="entry name" value="OMPT-like"/>
    <property type="match status" value="1"/>
</dbReference>
<evidence type="ECO:0000256" key="1">
    <source>
        <dbReference type="SAM" id="SignalP"/>
    </source>
</evidence>
<protein>
    <recommendedName>
        <fullName evidence="2">Protochlamydia outer membrane protein domain-containing protein</fullName>
    </recommendedName>
</protein>
<organism evidence="3">
    <name type="scientific">Accumulibacter regalis</name>
    <dbReference type="NCBI Taxonomy" id="522306"/>
    <lineage>
        <taxon>Bacteria</taxon>
        <taxon>Pseudomonadati</taxon>
        <taxon>Pseudomonadota</taxon>
        <taxon>Betaproteobacteria</taxon>
        <taxon>Candidatus Accumulibacter</taxon>
    </lineage>
</organism>
<evidence type="ECO:0000259" key="2">
    <source>
        <dbReference type="Pfam" id="PF17251"/>
    </source>
</evidence>
<evidence type="ECO:0000313" key="3">
    <source>
        <dbReference type="EMBL" id="ACV33782.1"/>
    </source>
</evidence>
<reference evidence="3" key="1">
    <citation type="submission" date="2009-08" db="EMBL/GenBank/DDBJ databases">
        <authorList>
            <consortium name="US DOE Joint Genome Institute"/>
            <person name="Lucas S."/>
            <person name="Copeland A."/>
            <person name="Lapidus A."/>
            <person name="Glavina del Rio T."/>
            <person name="Dalin E."/>
            <person name="Tice H."/>
            <person name="Bruce D."/>
            <person name="Barry K."/>
            <person name="Pitluck S."/>
            <person name="Lowry S."/>
            <person name="Larimer F."/>
            <person name="Land M."/>
            <person name="Hauser L."/>
            <person name="Kyrpides N."/>
            <person name="Ivanova N."/>
            <person name="McMahon K.D."/>
            <person name="Hugenholtz P."/>
        </authorList>
    </citation>
    <scope>NUCLEOTIDE SEQUENCE</scope>
    <source>
        <strain evidence="3">UW-1</strain>
    </source>
</reference>
<dbReference type="EMBL" id="CP001715">
    <property type="protein sequence ID" value="ACV33782.1"/>
    <property type="molecule type" value="Genomic_DNA"/>
</dbReference>
<name>C7RKW0_ACCRE</name>